<dbReference type="KEGG" id="cthd:CDO33_14665"/>
<name>A0A2K2FL12_9CLOT</name>
<gene>
    <name evidence="1" type="ORF">CDQ84_08370</name>
</gene>
<dbReference type="AlphaFoldDB" id="A0A2K2FL12"/>
<accession>A0A2K2FL12</accession>
<proteinExistence type="predicted"/>
<protein>
    <submittedName>
        <fullName evidence="1">Uncharacterized protein</fullName>
    </submittedName>
</protein>
<keyword evidence="2" id="KW-1185">Reference proteome</keyword>
<dbReference type="EMBL" id="NIOJ01000018">
    <property type="protein sequence ID" value="PNT99472.1"/>
    <property type="molecule type" value="Genomic_DNA"/>
</dbReference>
<reference evidence="1 2" key="1">
    <citation type="submission" date="2017-06" db="EMBL/GenBank/DDBJ databases">
        <title>Investigating the central metabolism of Clostridium thermosuccinogenes.</title>
        <authorList>
            <person name="Koendjbiharie J.G."/>
            <person name="van Kranenburg R."/>
        </authorList>
    </citation>
    <scope>NUCLEOTIDE SEQUENCE [LARGE SCALE GENOMIC DNA]</scope>
    <source>
        <strain evidence="1 2">DSM 5806</strain>
    </source>
</reference>
<sequence>MDYSCMPYSQMLSPAQCASPLMQYPTETLEDMYPDIYRVVYPRVMDACLVYDVPGNHEMHPYPTRAAVERIVDEIYHDTMMELGWAENDKAGTGDNRQFGFYGGFSPYGYAPYGFGTPFLRDLISILLIRRLLGRRGIYSY</sequence>
<organism evidence="1 2">
    <name type="scientific">Clostridium thermosuccinogenes</name>
    <dbReference type="NCBI Taxonomy" id="84032"/>
    <lineage>
        <taxon>Bacteria</taxon>
        <taxon>Bacillati</taxon>
        <taxon>Bacillota</taxon>
        <taxon>Clostridia</taxon>
        <taxon>Eubacteriales</taxon>
        <taxon>Clostridiaceae</taxon>
        <taxon>Clostridium</taxon>
    </lineage>
</organism>
<dbReference type="OrthoDB" id="1956411at2"/>
<dbReference type="RefSeq" id="WP_103081287.1">
    <property type="nucleotide sequence ID" value="NZ_CP021850.1"/>
</dbReference>
<dbReference type="Proteomes" id="UP000236151">
    <property type="component" value="Unassembled WGS sequence"/>
</dbReference>
<evidence type="ECO:0000313" key="2">
    <source>
        <dbReference type="Proteomes" id="UP000236151"/>
    </source>
</evidence>
<evidence type="ECO:0000313" key="1">
    <source>
        <dbReference type="EMBL" id="PNT99472.1"/>
    </source>
</evidence>
<comment type="caution">
    <text evidence="1">The sequence shown here is derived from an EMBL/GenBank/DDBJ whole genome shotgun (WGS) entry which is preliminary data.</text>
</comment>